<evidence type="ECO:0000313" key="1">
    <source>
        <dbReference type="EMBL" id="KAF7575984.1"/>
    </source>
</evidence>
<proteinExistence type="predicted"/>
<dbReference type="KEGG" id="ptrr:90953822"/>
<evidence type="ECO:0000313" key="2">
    <source>
        <dbReference type="Proteomes" id="UP000245464"/>
    </source>
</evidence>
<gene>
    <name evidence="1" type="ORF">PtrM4_002240</name>
</gene>
<dbReference type="EMBL" id="NQIK02000001">
    <property type="protein sequence ID" value="KAF7575984.1"/>
    <property type="molecule type" value="Genomic_DNA"/>
</dbReference>
<accession>A0A5M9LQ56</accession>
<sequence>MKAIAYLVFLAAASNVTIAAPSPRDEGTSLNERSNLFARGFDYGEKTGGKQCAHHKCDYCTCEEKFDGKYPLVQRDCADYCPNP</sequence>
<dbReference type="Proteomes" id="UP000245464">
    <property type="component" value="Chromosome 1"/>
</dbReference>
<dbReference type="RefSeq" id="XP_065964835.1">
    <property type="nucleotide sequence ID" value="XM_066102633.1"/>
</dbReference>
<dbReference type="AlphaFoldDB" id="A0A5M9LQ56"/>
<name>A0A5M9LQ56_9PLEO</name>
<protein>
    <submittedName>
        <fullName evidence="1">Uncharacterized protein</fullName>
    </submittedName>
</protein>
<reference evidence="1" key="1">
    <citation type="journal article" date="2018" name="BMC Genomics">
        <title>Comparative genomics of the wheat fungal pathogen Pyrenophora tritici-repentis reveals chromosomal variations and genome plasticity.</title>
        <authorList>
            <person name="Moolhuijzen P."/>
            <person name="See P.T."/>
            <person name="Hane J.K."/>
            <person name="Shi G."/>
            <person name="Liu Z."/>
            <person name="Oliver R.P."/>
            <person name="Moffat C.S."/>
        </authorList>
    </citation>
    <scope>NUCLEOTIDE SEQUENCE [LARGE SCALE GENOMIC DNA]</scope>
    <source>
        <strain evidence="1">M4</strain>
    </source>
</reference>
<dbReference type="GeneID" id="90953822"/>
<comment type="caution">
    <text evidence="1">The sequence shown here is derived from an EMBL/GenBank/DDBJ whole genome shotgun (WGS) entry which is preliminary data.</text>
</comment>
<organism evidence="1 2">
    <name type="scientific">Pyrenophora tritici-repentis</name>
    <dbReference type="NCBI Taxonomy" id="45151"/>
    <lineage>
        <taxon>Eukaryota</taxon>
        <taxon>Fungi</taxon>
        <taxon>Dikarya</taxon>
        <taxon>Ascomycota</taxon>
        <taxon>Pezizomycotina</taxon>
        <taxon>Dothideomycetes</taxon>
        <taxon>Pleosporomycetidae</taxon>
        <taxon>Pleosporales</taxon>
        <taxon>Pleosporineae</taxon>
        <taxon>Pleosporaceae</taxon>
        <taxon>Pyrenophora</taxon>
    </lineage>
</organism>